<sequence>MDNSSISEIDQTALLVSHLAQMCMDADNADVTFIVKGEHLPAHRNILAARSEYFRALLYGGLKESKQNEIALDVPVEAFKFLMKYIYTGRLPLKKMKNTDILDILELAHQYGFIDLQTAISDYLCKDICMDNVCYISRTACLLDLNSLSTACYTFMDENASSVLKSDMFRSISYEALFGLLKRTTFFADEVEIFKAVHDWCRLNEAKSDKAEKLYNQVRFMLMSQHDLLNVVRSANVLDPNRLLDIIAEKEKSSELPHRATSLAELTIANDKIKWSPTFSNMLSLNGEIDLGKHIMVNCIRVEKSNGWYKSIDRTYVVEVSVDNQRWSKGATCTASTANVTVTHFPAGVARYIRVSQVQETYEISVIKAMCQKLKCTCPTGEKKALSGKE</sequence>
<dbReference type="Pfam" id="PF07707">
    <property type="entry name" value="BACK"/>
    <property type="match status" value="1"/>
</dbReference>
<dbReference type="GO" id="GO:0050804">
    <property type="term" value="P:modulation of chemical synaptic transmission"/>
    <property type="evidence" value="ECO:0000318"/>
    <property type="project" value="GO_Central"/>
</dbReference>
<keyword evidence="4" id="KW-1185">Reference proteome</keyword>
<proteinExistence type="predicted"/>
<dbReference type="PaxDb" id="7165-AGAP006690-PA"/>
<dbReference type="PANTHER" id="PTHR46306:SF1">
    <property type="entry name" value="BTB_POZ DOMAIN-CONTAINING PROTEIN 9"/>
    <property type="match status" value="1"/>
</dbReference>
<dbReference type="InterPro" id="IPR000210">
    <property type="entry name" value="BTB/POZ_dom"/>
</dbReference>
<dbReference type="Gene3D" id="2.60.120.260">
    <property type="entry name" value="Galactose-binding domain-like"/>
    <property type="match status" value="1"/>
</dbReference>
<reference evidence="2 3" key="3">
    <citation type="journal article" date="2004" name="Trends Parasitol.">
        <title>The Anopheles gambiae genome: an update.</title>
        <authorList>
            <person name="Mongin E."/>
            <person name="Louis C."/>
            <person name="Holt R.A."/>
            <person name="Birney E."/>
            <person name="Collins F.H."/>
        </authorList>
    </citation>
    <scope>NUCLEOTIDE SEQUENCE</scope>
    <source>
        <strain evidence="2 3">PEST</strain>
    </source>
</reference>
<dbReference type="Proteomes" id="UP000007062">
    <property type="component" value="Chromosome 2L"/>
</dbReference>
<reference evidence="2" key="2">
    <citation type="submission" date="2002-03" db="EMBL/GenBank/DDBJ databases">
        <authorList>
            <consortium name="The Anopheles Genome Sequencing Consortium"/>
        </authorList>
    </citation>
    <scope>NUCLEOTIDE SEQUENCE</scope>
    <source>
        <strain evidence="2">PEST</strain>
    </source>
</reference>
<name>Q7Q512_ANOGA</name>
<dbReference type="HOGENOM" id="CLU_004253_0_0_1"/>
<dbReference type="STRING" id="7165.Q7Q512"/>
<dbReference type="SMART" id="SM00875">
    <property type="entry name" value="BACK"/>
    <property type="match status" value="1"/>
</dbReference>
<reference evidence="2" key="5">
    <citation type="submission" date="2011-05" db="EMBL/GenBank/DDBJ databases">
        <authorList>
            <consortium name="VectorBase"/>
        </authorList>
    </citation>
    <scope>NUCLEOTIDE SEQUENCE</scope>
    <source>
        <strain evidence="2">PEST</strain>
    </source>
</reference>
<evidence type="ECO:0000313" key="2">
    <source>
        <dbReference type="EMBL" id="EAA11399.3"/>
    </source>
</evidence>
<organism evidence="2">
    <name type="scientific">Anopheles gambiae</name>
    <name type="common">African malaria mosquito</name>
    <dbReference type="NCBI Taxonomy" id="7165"/>
    <lineage>
        <taxon>Eukaryota</taxon>
        <taxon>Metazoa</taxon>
        <taxon>Ecdysozoa</taxon>
        <taxon>Arthropoda</taxon>
        <taxon>Hexapoda</taxon>
        <taxon>Insecta</taxon>
        <taxon>Pterygota</taxon>
        <taxon>Neoptera</taxon>
        <taxon>Endopterygota</taxon>
        <taxon>Diptera</taxon>
        <taxon>Nematocera</taxon>
        <taxon>Culicoidea</taxon>
        <taxon>Culicidae</taxon>
        <taxon>Anophelinae</taxon>
        <taxon>Anopheles</taxon>
    </lineage>
</organism>
<dbReference type="AlphaFoldDB" id="Q7Q512"/>
<dbReference type="SUPFAM" id="SSF49785">
    <property type="entry name" value="Galactose-binding domain-like"/>
    <property type="match status" value="1"/>
</dbReference>
<evidence type="ECO:0000313" key="3">
    <source>
        <dbReference type="EnsemblMetazoa" id="AGAP006690-PA"/>
    </source>
</evidence>
<evidence type="ECO:0000313" key="4">
    <source>
        <dbReference type="Proteomes" id="UP000007062"/>
    </source>
</evidence>
<dbReference type="InterPro" id="IPR008979">
    <property type="entry name" value="Galactose-bd-like_sf"/>
</dbReference>
<dbReference type="GO" id="GO:0008344">
    <property type="term" value="P:adult locomotory behavior"/>
    <property type="evidence" value="ECO:0000318"/>
    <property type="project" value="GO_Central"/>
</dbReference>
<dbReference type="Gene3D" id="3.30.710.10">
    <property type="entry name" value="Potassium Channel Kv1.1, Chain A"/>
    <property type="match status" value="1"/>
</dbReference>
<dbReference type="eggNOG" id="KOG4350">
    <property type="taxonomic scope" value="Eukaryota"/>
</dbReference>
<dbReference type="SMART" id="SM00225">
    <property type="entry name" value="BTB"/>
    <property type="match status" value="1"/>
</dbReference>
<evidence type="ECO:0000259" key="1">
    <source>
        <dbReference type="PROSITE" id="PS50097"/>
    </source>
</evidence>
<reference evidence="3" key="6">
    <citation type="submission" date="2020-05" db="UniProtKB">
        <authorList>
            <consortium name="EnsemblMetazoa"/>
        </authorList>
    </citation>
    <scope>IDENTIFICATION</scope>
    <source>
        <strain evidence="3">PEST</strain>
    </source>
</reference>
<reference evidence="2 4" key="1">
    <citation type="journal article" date="2002" name="Science">
        <title>The genome sequence of the malaria mosquito Anopheles gambiae.</title>
        <authorList>
            <person name="Holt R.A."/>
            <person name="Subramanian G.M."/>
            <person name="Halpern A."/>
            <person name="Sutton G.G."/>
            <person name="Charlab R."/>
            <person name="Nusskern D.R."/>
            <person name="Wincker P."/>
            <person name="Clark A.G."/>
            <person name="Ribeiro J.M."/>
            <person name="Wides R."/>
            <person name="Salzberg S.L."/>
            <person name="Loftus B."/>
            <person name="Yandell M."/>
            <person name="Majoros W.H."/>
            <person name="Rusch D.B."/>
            <person name="Lai Z."/>
            <person name="Kraft C.L."/>
            <person name="Abril J.F."/>
            <person name="Anthouard V."/>
            <person name="Arensburger P."/>
            <person name="Atkinson P.W."/>
            <person name="Baden H."/>
            <person name="de Berardinis V."/>
            <person name="Baldwin D."/>
            <person name="Benes V."/>
            <person name="Biedler J."/>
            <person name="Blass C."/>
            <person name="Bolanos R."/>
            <person name="Boscus D."/>
            <person name="Barnstead M."/>
            <person name="Cai S."/>
            <person name="Center A."/>
            <person name="Chaturverdi K."/>
            <person name="Christophides G.K."/>
            <person name="Chrystal M.A."/>
            <person name="Clamp M."/>
            <person name="Cravchik A."/>
            <person name="Curwen V."/>
            <person name="Dana A."/>
            <person name="Delcher A."/>
            <person name="Dew I."/>
            <person name="Evans C.A."/>
            <person name="Flanigan M."/>
            <person name="Grundschober-Freimoser A."/>
            <person name="Friedli L."/>
            <person name="Gu Z."/>
            <person name="Guan P."/>
            <person name="Guigo R."/>
            <person name="Hillenmeyer M.E."/>
            <person name="Hladun S.L."/>
            <person name="Hogan J.R."/>
            <person name="Hong Y.S."/>
            <person name="Hoover J."/>
            <person name="Jaillon O."/>
            <person name="Ke Z."/>
            <person name="Kodira C."/>
            <person name="Kokoza E."/>
            <person name="Koutsos A."/>
            <person name="Letunic I."/>
            <person name="Levitsky A."/>
            <person name="Liang Y."/>
            <person name="Lin J.J."/>
            <person name="Lobo N.F."/>
            <person name="Lopez J.R."/>
            <person name="Malek J.A."/>
            <person name="McIntosh T.C."/>
            <person name="Meister S."/>
            <person name="Miller J."/>
            <person name="Mobarry C."/>
            <person name="Mongin E."/>
            <person name="Murphy S.D."/>
            <person name="O'Brochta D.A."/>
            <person name="Pfannkoch C."/>
            <person name="Qi R."/>
            <person name="Regier M.A."/>
            <person name="Remington K."/>
            <person name="Shao H."/>
            <person name="Sharakhova M.V."/>
            <person name="Sitter C.D."/>
            <person name="Shetty J."/>
            <person name="Smith T.J."/>
            <person name="Strong R."/>
            <person name="Sun J."/>
            <person name="Thomasova D."/>
            <person name="Ton L.Q."/>
            <person name="Topalis P."/>
            <person name="Tu Z."/>
            <person name="Unger M.F."/>
            <person name="Walenz B."/>
            <person name="Wang A."/>
            <person name="Wang J."/>
            <person name="Wang M."/>
            <person name="Wang X."/>
            <person name="Woodford K.J."/>
            <person name="Wortman J.R."/>
            <person name="Wu M."/>
            <person name="Yao A."/>
            <person name="Zdobnov E.M."/>
            <person name="Zhang H."/>
            <person name="Zhao Q."/>
            <person name="Zhao S."/>
            <person name="Zhu S.C."/>
            <person name="Zhimulev I."/>
            <person name="Coluzzi M."/>
            <person name="della Torre A."/>
            <person name="Roth C.W."/>
            <person name="Louis C."/>
            <person name="Kalush F."/>
            <person name="Mural R.J."/>
            <person name="Myers E.W."/>
            <person name="Adams M.D."/>
            <person name="Smith H.O."/>
            <person name="Broder S."/>
            <person name="Gardner M.J."/>
            <person name="Fraser C.M."/>
            <person name="Birney E."/>
            <person name="Bork P."/>
            <person name="Brey P.T."/>
            <person name="Venter J.C."/>
            <person name="Weissenbach J."/>
            <person name="Kafatos F.C."/>
            <person name="Collins F.H."/>
            <person name="Hoffman S.L."/>
        </authorList>
    </citation>
    <scope>NUCLEOTIDE SEQUENCE [LARGE SCALE GENOMIC DNA]</scope>
    <source>
        <strain evidence="2 4">PEST</strain>
    </source>
</reference>
<protein>
    <submittedName>
        <fullName evidence="2">AGAP006690-PA</fullName>
    </submittedName>
</protein>
<dbReference type="InterPro" id="IPR011333">
    <property type="entry name" value="SKP1/BTB/POZ_sf"/>
</dbReference>
<dbReference type="GO" id="GO:0005737">
    <property type="term" value="C:cytoplasm"/>
    <property type="evidence" value="ECO:0000318"/>
    <property type="project" value="GO_Central"/>
</dbReference>
<dbReference type="VEuPathDB" id="VectorBase:AGAMI1_005693"/>
<dbReference type="PROSITE" id="PS50097">
    <property type="entry name" value="BTB"/>
    <property type="match status" value="1"/>
</dbReference>
<dbReference type="PANTHER" id="PTHR46306">
    <property type="entry name" value="BTB/POZ DOMAIN-CONTAINING PROTEIN 9"/>
    <property type="match status" value="1"/>
</dbReference>
<dbReference type="InterPro" id="IPR011705">
    <property type="entry name" value="BACK"/>
</dbReference>
<feature type="domain" description="BTB" evidence="1">
    <location>
        <begin position="29"/>
        <end position="95"/>
    </location>
</feature>
<dbReference type="VEuPathDB" id="VectorBase:AGAP006690"/>
<dbReference type="FunFam" id="1.25.40.420:FF:000005">
    <property type="entry name" value="BTB/POZ domain-containing protein 9"/>
    <property type="match status" value="1"/>
</dbReference>
<dbReference type="Pfam" id="PF00651">
    <property type="entry name" value="BTB"/>
    <property type="match status" value="1"/>
</dbReference>
<dbReference type="SUPFAM" id="SSF54695">
    <property type="entry name" value="POZ domain"/>
    <property type="match status" value="1"/>
</dbReference>
<dbReference type="OMA" id="TMSNNSH"/>
<dbReference type="FunFam" id="2.60.120.260:FF:000301">
    <property type="entry name" value="AGAP008739-PA"/>
    <property type="match status" value="1"/>
</dbReference>
<reference evidence="2" key="4">
    <citation type="journal article" date="2007" name="Genome Biol.">
        <title>Update of the Anopheles gambiae PEST genome assembly.</title>
        <authorList>
            <person name="Sharakhova M.V."/>
            <person name="Hammond M.P."/>
            <person name="Lobo N.F."/>
            <person name="Krzywinski J."/>
            <person name="Unger M.F."/>
            <person name="Hillenmeyer M.E."/>
            <person name="Bruggner R.V."/>
            <person name="Birney E."/>
            <person name="Collins F.H."/>
        </authorList>
    </citation>
    <scope>NUCLEOTIDE SEQUENCE</scope>
    <source>
        <strain evidence="2">PEST</strain>
    </source>
</reference>
<dbReference type="GO" id="GO:0048512">
    <property type="term" value="P:circadian behavior"/>
    <property type="evidence" value="ECO:0000318"/>
    <property type="project" value="GO_Central"/>
</dbReference>
<dbReference type="EMBL" id="AAAB01008960">
    <property type="protein sequence ID" value="EAA11399.3"/>
    <property type="molecule type" value="Genomic_DNA"/>
</dbReference>
<dbReference type="KEGG" id="aga:1277279"/>
<dbReference type="FunFam" id="3.30.710.10:FF:000042">
    <property type="entry name" value="BTB/POZ domain-containing protein 9"/>
    <property type="match status" value="1"/>
</dbReference>
<dbReference type="Gene3D" id="1.25.40.420">
    <property type="match status" value="1"/>
</dbReference>
<accession>Q7Q512</accession>
<gene>
    <name evidence="3" type="primary">1277279</name>
    <name evidence="2" type="ORF">AgaP_AGAP006690</name>
</gene>
<dbReference type="EnsemblMetazoa" id="AGAP006690-RA">
    <property type="protein sequence ID" value="AGAP006690-PA"/>
    <property type="gene ID" value="AGAP006690"/>
</dbReference>
<dbReference type="InterPro" id="IPR052407">
    <property type="entry name" value="BTB_POZ_domain_cont_9"/>
</dbReference>